<keyword evidence="2" id="KW-1185">Reference proteome</keyword>
<dbReference type="Ensembl" id="ENSMMOT00000019998.1">
    <property type="protein sequence ID" value="ENSMMOP00000019667.1"/>
    <property type="gene ID" value="ENSMMOG00000014931.1"/>
</dbReference>
<accession>A0A3Q4BIP1</accession>
<sequence>MKLKREASANLFSPIFNSSILNDGYCLHRNQQAEIRSMCVEVVAFSCPAVVSLIWHIHPDRINLQFVVQAHINIV</sequence>
<dbReference type="AlphaFoldDB" id="A0A3Q4BIP1"/>
<evidence type="ECO:0000313" key="1">
    <source>
        <dbReference type="Ensembl" id="ENSMMOP00000019667.1"/>
    </source>
</evidence>
<reference evidence="1" key="2">
    <citation type="submission" date="2025-09" db="UniProtKB">
        <authorList>
            <consortium name="Ensembl"/>
        </authorList>
    </citation>
    <scope>IDENTIFICATION</scope>
</reference>
<protein>
    <submittedName>
        <fullName evidence="1">Uncharacterized protein</fullName>
    </submittedName>
</protein>
<proteinExistence type="predicted"/>
<reference evidence="1" key="1">
    <citation type="submission" date="2025-08" db="UniProtKB">
        <authorList>
            <consortium name="Ensembl"/>
        </authorList>
    </citation>
    <scope>IDENTIFICATION</scope>
</reference>
<evidence type="ECO:0000313" key="2">
    <source>
        <dbReference type="Proteomes" id="UP000261620"/>
    </source>
</evidence>
<organism evidence="1 2">
    <name type="scientific">Mola mola</name>
    <name type="common">Ocean sunfish</name>
    <name type="synonym">Tetraodon mola</name>
    <dbReference type="NCBI Taxonomy" id="94237"/>
    <lineage>
        <taxon>Eukaryota</taxon>
        <taxon>Metazoa</taxon>
        <taxon>Chordata</taxon>
        <taxon>Craniata</taxon>
        <taxon>Vertebrata</taxon>
        <taxon>Euteleostomi</taxon>
        <taxon>Actinopterygii</taxon>
        <taxon>Neopterygii</taxon>
        <taxon>Teleostei</taxon>
        <taxon>Neoteleostei</taxon>
        <taxon>Acanthomorphata</taxon>
        <taxon>Eupercaria</taxon>
        <taxon>Tetraodontiformes</taxon>
        <taxon>Molidae</taxon>
        <taxon>Mola</taxon>
    </lineage>
</organism>
<name>A0A3Q4BIP1_MOLML</name>
<dbReference type="Proteomes" id="UP000261620">
    <property type="component" value="Unplaced"/>
</dbReference>